<reference evidence="2 3" key="2">
    <citation type="submission" date="2015-01" db="EMBL/GenBank/DDBJ databases">
        <authorList>
            <consortium name="NBRP consortium"/>
            <person name="Sawabe T."/>
            <person name="Meirelles P."/>
            <person name="Feng G."/>
            <person name="Sayaka M."/>
            <person name="Hattori M."/>
            <person name="Ohkuma M."/>
        </authorList>
    </citation>
    <scope>NUCLEOTIDE SEQUENCE [LARGE SCALE GENOMIC DNA]</scope>
    <source>
        <strain evidence="3">JCM 19231</strain>
    </source>
</reference>
<organism evidence="2 3">
    <name type="scientific">Vibrio ishigakensis</name>
    <dbReference type="NCBI Taxonomy" id="1481914"/>
    <lineage>
        <taxon>Bacteria</taxon>
        <taxon>Pseudomonadati</taxon>
        <taxon>Pseudomonadota</taxon>
        <taxon>Gammaproteobacteria</taxon>
        <taxon>Vibrionales</taxon>
        <taxon>Vibrionaceae</taxon>
        <taxon>Vibrio</taxon>
    </lineage>
</organism>
<dbReference type="GO" id="GO:0016747">
    <property type="term" value="F:acyltransferase activity, transferring groups other than amino-acyl groups"/>
    <property type="evidence" value="ECO:0007669"/>
    <property type="project" value="InterPro"/>
</dbReference>
<dbReference type="SUPFAM" id="SSF55729">
    <property type="entry name" value="Acyl-CoA N-acyltransferases (Nat)"/>
    <property type="match status" value="1"/>
</dbReference>
<dbReference type="InterPro" id="IPR016181">
    <property type="entry name" value="Acyl_CoA_acyltransferase"/>
</dbReference>
<proteinExistence type="predicted"/>
<feature type="domain" description="N-acetyltransferase" evidence="1">
    <location>
        <begin position="10"/>
        <end position="168"/>
    </location>
</feature>
<reference evidence="2 3" key="1">
    <citation type="submission" date="2015-01" db="EMBL/GenBank/DDBJ databases">
        <title>Vibrio sp. C1 JCM 19231 whole genome shotgun sequence.</title>
        <authorList>
            <person name="Sawabe T."/>
            <person name="Meirelles P."/>
            <person name="Feng G."/>
            <person name="Sayaka M."/>
            <person name="Hattori M."/>
            <person name="Ohkuma M."/>
        </authorList>
    </citation>
    <scope>NUCLEOTIDE SEQUENCE [LARGE SCALE GENOMIC DNA]</scope>
    <source>
        <strain evidence="3">JCM 19231</strain>
    </source>
</reference>
<dbReference type="PANTHER" id="PTHR43792">
    <property type="entry name" value="GNAT FAMILY, PUTATIVE (AFU_ORTHOLOGUE AFUA_3G00765)-RELATED-RELATED"/>
    <property type="match status" value="1"/>
</dbReference>
<dbReference type="InterPro" id="IPR000182">
    <property type="entry name" value="GNAT_dom"/>
</dbReference>
<dbReference type="InterPro" id="IPR051531">
    <property type="entry name" value="N-acetyltransferase"/>
</dbReference>
<dbReference type="Gene3D" id="3.40.630.30">
    <property type="match status" value="1"/>
</dbReference>
<keyword evidence="2" id="KW-0808">Transferase</keyword>
<accession>A0A0B8P2R9</accession>
<dbReference type="Proteomes" id="UP000031671">
    <property type="component" value="Unassembled WGS sequence"/>
</dbReference>
<comment type="caution">
    <text evidence="2">The sequence shown here is derived from an EMBL/GenBank/DDBJ whole genome shotgun (WGS) entry which is preliminary data.</text>
</comment>
<dbReference type="PANTHER" id="PTHR43792:SF1">
    <property type="entry name" value="N-ACETYLTRANSFERASE DOMAIN-CONTAINING PROTEIN"/>
    <property type="match status" value="1"/>
</dbReference>
<sequence length="168" mass="19019">MSVICETERLVIRQFKLTDADFIIELLNQESFIRFIGDKQVRSIQDAEYYLTKGPIASYTQYGFGLNLVTLKESGTPIGMCGILKRDELDEPDLGYAFLPEYWGKGLAKEASIEVLNQEMARHNLETVLAITLPDNPGSNALLKSLGFRYSGVFEIYNSDNNLYRFGK</sequence>
<evidence type="ECO:0000313" key="2">
    <source>
        <dbReference type="EMBL" id="GAM58872.1"/>
    </source>
</evidence>
<gene>
    <name evidence="2" type="ORF">JCM19231_37</name>
</gene>
<evidence type="ECO:0000259" key="1">
    <source>
        <dbReference type="PROSITE" id="PS51186"/>
    </source>
</evidence>
<dbReference type="AlphaFoldDB" id="A0A0B8P2R9"/>
<dbReference type="RefSeq" id="WP_261835723.1">
    <property type="nucleotide sequence ID" value="NZ_AP024882.1"/>
</dbReference>
<dbReference type="EMBL" id="BBRZ01000109">
    <property type="protein sequence ID" value="GAM58872.1"/>
    <property type="molecule type" value="Genomic_DNA"/>
</dbReference>
<dbReference type="Pfam" id="PF13302">
    <property type="entry name" value="Acetyltransf_3"/>
    <property type="match status" value="1"/>
</dbReference>
<keyword evidence="3" id="KW-1185">Reference proteome</keyword>
<protein>
    <submittedName>
        <fullName evidence="2">Acrtyltransferase</fullName>
    </submittedName>
</protein>
<name>A0A0B8P2R9_9VIBR</name>
<evidence type="ECO:0000313" key="3">
    <source>
        <dbReference type="Proteomes" id="UP000031671"/>
    </source>
</evidence>
<dbReference type="PROSITE" id="PS51186">
    <property type="entry name" value="GNAT"/>
    <property type="match status" value="1"/>
</dbReference>